<organism evidence="4">
    <name type="scientific">marine sediment metagenome</name>
    <dbReference type="NCBI Taxonomy" id="412755"/>
    <lineage>
        <taxon>unclassified sequences</taxon>
        <taxon>metagenomes</taxon>
        <taxon>ecological metagenomes</taxon>
    </lineage>
</organism>
<gene>
    <name evidence="4" type="ORF">LCGC14_0385240</name>
</gene>
<accession>A0A0F9TJE4</accession>
<keyword evidence="1" id="KW-0732">Signal</keyword>
<reference evidence="4" key="1">
    <citation type="journal article" date="2015" name="Nature">
        <title>Complex archaea that bridge the gap between prokaryotes and eukaryotes.</title>
        <authorList>
            <person name="Spang A."/>
            <person name="Saw J.H."/>
            <person name="Jorgensen S.L."/>
            <person name="Zaremba-Niedzwiedzka K."/>
            <person name="Martijn J."/>
            <person name="Lind A.E."/>
            <person name="van Eijk R."/>
            <person name="Schleper C."/>
            <person name="Guy L."/>
            <person name="Ettema T.J."/>
        </authorList>
    </citation>
    <scope>NUCLEOTIDE SEQUENCE</scope>
</reference>
<feature type="domain" description="LamG-like jellyroll fold" evidence="3">
    <location>
        <begin position="84"/>
        <end position="223"/>
    </location>
</feature>
<dbReference type="SUPFAM" id="SSF49899">
    <property type="entry name" value="Concanavalin A-like lectins/glucanases"/>
    <property type="match status" value="1"/>
</dbReference>
<protein>
    <recommendedName>
        <fullName evidence="3">LamG-like jellyroll fold domain-containing protein</fullName>
    </recommendedName>
</protein>
<proteinExistence type="predicted"/>
<evidence type="ECO:0000313" key="4">
    <source>
        <dbReference type="EMBL" id="KKN75022.1"/>
    </source>
</evidence>
<evidence type="ECO:0000256" key="2">
    <source>
        <dbReference type="ARBA" id="ARBA00023157"/>
    </source>
</evidence>
<sequence>MATKEQVVADRTFATERYILSTMPVLYLPLWKTDSGESGDSFISSDGHGFTCTVTGALWTPTGRVFDGSNDNILISSHASLNPEKLSVEFWVYINAHADFNSIVAKDYSGANNYRFLSAADGTLTWALRDKNGTSNWEVVTAPVNSGEWIHVVGVADQVPTSGVGGIVGIYINSALIKADLSHSVTEILHGSNANDLYVGFTSNALDGRIGEVRIYNRILTPLEIQRSYLATKWRYQ</sequence>
<comment type="caution">
    <text evidence="4">The sequence shown here is derived from an EMBL/GenBank/DDBJ whole genome shotgun (WGS) entry which is preliminary data.</text>
</comment>
<dbReference type="Pfam" id="PF13385">
    <property type="entry name" value="Laminin_G_3"/>
    <property type="match status" value="1"/>
</dbReference>
<name>A0A0F9TJE4_9ZZZZ</name>
<evidence type="ECO:0000256" key="1">
    <source>
        <dbReference type="ARBA" id="ARBA00022729"/>
    </source>
</evidence>
<dbReference type="EMBL" id="LAZR01000317">
    <property type="protein sequence ID" value="KKN75022.1"/>
    <property type="molecule type" value="Genomic_DNA"/>
</dbReference>
<dbReference type="InterPro" id="IPR006558">
    <property type="entry name" value="LamG-like"/>
</dbReference>
<dbReference type="InterPro" id="IPR013320">
    <property type="entry name" value="ConA-like_dom_sf"/>
</dbReference>
<dbReference type="AlphaFoldDB" id="A0A0F9TJE4"/>
<dbReference type="Gene3D" id="2.60.120.200">
    <property type="match status" value="1"/>
</dbReference>
<dbReference type="SMART" id="SM00560">
    <property type="entry name" value="LamGL"/>
    <property type="match status" value="1"/>
</dbReference>
<keyword evidence="2" id="KW-1015">Disulfide bond</keyword>
<evidence type="ECO:0000259" key="3">
    <source>
        <dbReference type="SMART" id="SM00560"/>
    </source>
</evidence>